<dbReference type="AlphaFoldDB" id="A0A840V5J9"/>
<evidence type="ECO:0000256" key="1">
    <source>
        <dbReference type="SAM" id="Phobius"/>
    </source>
</evidence>
<name>A0A840V5J9_9BACT</name>
<protein>
    <submittedName>
        <fullName evidence="2">Uncharacterized protein</fullName>
    </submittedName>
</protein>
<sequence>MKVLKALALGGLLLTAAGPLLMYSGAIDIDTNKTLMLIGMILWFLGATPWLGSNRLQPTDKEVEI</sequence>
<evidence type="ECO:0000313" key="3">
    <source>
        <dbReference type="Proteomes" id="UP000557717"/>
    </source>
</evidence>
<dbReference type="RefSeq" id="WP_184020913.1">
    <property type="nucleotide sequence ID" value="NZ_JACHFD010000022.1"/>
</dbReference>
<keyword evidence="1" id="KW-0812">Transmembrane</keyword>
<evidence type="ECO:0000313" key="2">
    <source>
        <dbReference type="EMBL" id="MBB5353242.1"/>
    </source>
</evidence>
<keyword evidence="3" id="KW-1185">Reference proteome</keyword>
<comment type="caution">
    <text evidence="2">The sequence shown here is derived from an EMBL/GenBank/DDBJ whole genome shotgun (WGS) entry which is preliminary data.</text>
</comment>
<accession>A0A840V5J9</accession>
<reference evidence="2 3" key="1">
    <citation type="submission" date="2020-08" db="EMBL/GenBank/DDBJ databases">
        <title>Genomic Encyclopedia of Type Strains, Phase IV (KMG-IV): sequencing the most valuable type-strain genomes for metagenomic binning, comparative biology and taxonomic classification.</title>
        <authorList>
            <person name="Goeker M."/>
        </authorList>
    </citation>
    <scope>NUCLEOTIDE SEQUENCE [LARGE SCALE GENOMIC DNA]</scope>
    <source>
        <strain evidence="2 3">YC6886</strain>
    </source>
</reference>
<keyword evidence="1" id="KW-0472">Membrane</keyword>
<feature type="transmembrane region" description="Helical" evidence="1">
    <location>
        <begin position="34"/>
        <end position="52"/>
    </location>
</feature>
<proteinExistence type="predicted"/>
<gene>
    <name evidence="2" type="ORF">HNR46_003497</name>
</gene>
<keyword evidence="1" id="KW-1133">Transmembrane helix</keyword>
<dbReference type="EMBL" id="JACHFD010000022">
    <property type="protein sequence ID" value="MBB5353242.1"/>
    <property type="molecule type" value="Genomic_DNA"/>
</dbReference>
<dbReference type="Proteomes" id="UP000557717">
    <property type="component" value="Unassembled WGS sequence"/>
</dbReference>
<organism evidence="2 3">
    <name type="scientific">Haloferula luteola</name>
    <dbReference type="NCBI Taxonomy" id="595692"/>
    <lineage>
        <taxon>Bacteria</taxon>
        <taxon>Pseudomonadati</taxon>
        <taxon>Verrucomicrobiota</taxon>
        <taxon>Verrucomicrobiia</taxon>
        <taxon>Verrucomicrobiales</taxon>
        <taxon>Verrucomicrobiaceae</taxon>
        <taxon>Haloferula</taxon>
    </lineage>
</organism>